<name>A0AAD0XQA4_9LEPT</name>
<accession>A0AAD0XQA4</accession>
<feature type="domain" description="Amidase" evidence="2">
    <location>
        <begin position="39"/>
        <end position="313"/>
    </location>
</feature>
<dbReference type="EMBL" id="CP033614">
    <property type="protein sequence ID" value="AYV56635.1"/>
    <property type="molecule type" value="Genomic_DNA"/>
</dbReference>
<comment type="similarity">
    <text evidence="1">Belongs to the amidase family.</text>
</comment>
<protein>
    <submittedName>
        <fullName evidence="3">Amidase</fullName>
    </submittedName>
</protein>
<dbReference type="GO" id="GO:0003824">
    <property type="term" value="F:catalytic activity"/>
    <property type="evidence" value="ECO:0007669"/>
    <property type="project" value="InterPro"/>
</dbReference>
<dbReference type="KEGG" id="lkm:EFP84_14785"/>
<sequence length="426" mass="46494">MKEQAPNSEENIKDTEYTYLSINELGELIRNRKVSPVSLVSDCLKRIERLNPLLNAFITVTAEQALQEAQVAEREIESGNWKGPLHGIPIGIKDMFDTAGIKTTAAFVHFQNRIPKRDAIAVTRLKEAGAIVLGKTNQHELAAGTTSVQSHYGTVHNPWNENYIAGGSSGGSAAAVAAGLCYATLDTDAIGSCRLPASCCGVFGFKATYGFVNLQGVLDGEPVDESILTLAHAGVMTRSAQDTAILFKALLDPQDDRNKKILEWKFNANRTASFKIGFPKNLNASEEIRTNFEAVKKKLETLGHTLCEIDVPISPDFDLSRVQEHRSDAAKILFSDCDVLILPTTTQTVLKIADASAQGPLALSSANTFFANYYGIPAISVPCGFSLDGLPIGFQIVSKQNEEERILELADRYQNETDRRLKHPIL</sequence>
<evidence type="ECO:0000313" key="4">
    <source>
        <dbReference type="Proteomes" id="UP000276407"/>
    </source>
</evidence>
<dbReference type="Gene3D" id="3.90.1300.10">
    <property type="entry name" value="Amidase signature (AS) domain"/>
    <property type="match status" value="2"/>
</dbReference>
<dbReference type="InterPro" id="IPR023631">
    <property type="entry name" value="Amidase_dom"/>
</dbReference>
<proteinExistence type="inferred from homology"/>
<feature type="domain" description="Amidase" evidence="2">
    <location>
        <begin position="330"/>
        <end position="407"/>
    </location>
</feature>
<organism evidence="3 4">
    <name type="scientific">Leptospira kmetyi</name>
    <dbReference type="NCBI Taxonomy" id="408139"/>
    <lineage>
        <taxon>Bacteria</taxon>
        <taxon>Pseudomonadati</taxon>
        <taxon>Spirochaetota</taxon>
        <taxon>Spirochaetia</taxon>
        <taxon>Leptospirales</taxon>
        <taxon>Leptospiraceae</taxon>
        <taxon>Leptospira</taxon>
    </lineage>
</organism>
<dbReference type="SUPFAM" id="SSF75304">
    <property type="entry name" value="Amidase signature (AS) enzymes"/>
    <property type="match status" value="1"/>
</dbReference>
<dbReference type="PANTHER" id="PTHR11895">
    <property type="entry name" value="TRANSAMIDASE"/>
    <property type="match status" value="1"/>
</dbReference>
<dbReference type="Proteomes" id="UP000276407">
    <property type="component" value="Chromosome 1"/>
</dbReference>
<dbReference type="Pfam" id="PF01425">
    <property type="entry name" value="Amidase"/>
    <property type="match status" value="2"/>
</dbReference>
<evidence type="ECO:0000259" key="2">
    <source>
        <dbReference type="Pfam" id="PF01425"/>
    </source>
</evidence>
<dbReference type="RefSeq" id="WP_123179933.1">
    <property type="nucleotide sequence ID" value="NZ_CP033614.1"/>
</dbReference>
<reference evidence="3 4" key="1">
    <citation type="submission" date="2018-11" db="EMBL/GenBank/DDBJ databases">
        <title>Complete genome sequence of Leptospira kmetyi isolate LS 001/16 from soil sample associated with a leptospirosis patient in Kelantan.</title>
        <authorList>
            <person name="Muhammad Yusoff F."/>
            <person name="Muhammad Yusoff S."/>
            <person name="Ahmad M.N."/>
            <person name="Yusof N.Y."/>
            <person name="Aziah I."/>
        </authorList>
    </citation>
    <scope>NUCLEOTIDE SEQUENCE [LARGE SCALE GENOMIC DNA]</scope>
    <source>
        <strain evidence="3 4">LS 001/16</strain>
    </source>
</reference>
<dbReference type="InterPro" id="IPR000120">
    <property type="entry name" value="Amidase"/>
</dbReference>
<dbReference type="PANTHER" id="PTHR11895:SF7">
    <property type="entry name" value="GLUTAMYL-TRNA(GLN) AMIDOTRANSFERASE SUBUNIT A, MITOCHONDRIAL"/>
    <property type="match status" value="1"/>
</dbReference>
<dbReference type="InterPro" id="IPR036928">
    <property type="entry name" value="AS_sf"/>
</dbReference>
<evidence type="ECO:0000313" key="3">
    <source>
        <dbReference type="EMBL" id="AYV56635.1"/>
    </source>
</evidence>
<evidence type="ECO:0000256" key="1">
    <source>
        <dbReference type="ARBA" id="ARBA00009199"/>
    </source>
</evidence>
<gene>
    <name evidence="3" type="ORF">EFP84_14785</name>
</gene>
<dbReference type="AlphaFoldDB" id="A0AAD0XQA4"/>